<dbReference type="NCBIfam" id="TIGR02436">
    <property type="entry name" value="four helix bundle protein"/>
    <property type="match status" value="1"/>
</dbReference>
<keyword evidence="2" id="KW-1185">Reference proteome</keyword>
<dbReference type="AlphaFoldDB" id="A0A9X2RC65"/>
<dbReference type="Gene3D" id="1.20.1440.60">
    <property type="entry name" value="23S rRNA-intervening sequence"/>
    <property type="match status" value="1"/>
</dbReference>
<dbReference type="RefSeq" id="WP_255132892.1">
    <property type="nucleotide sequence ID" value="NZ_JANDBC010000001.1"/>
</dbReference>
<dbReference type="InterPro" id="IPR012657">
    <property type="entry name" value="23S_rRNA-intervening_sequence"/>
</dbReference>
<dbReference type="Proteomes" id="UP001139125">
    <property type="component" value="Unassembled WGS sequence"/>
</dbReference>
<evidence type="ECO:0000313" key="2">
    <source>
        <dbReference type="Proteomes" id="UP001139125"/>
    </source>
</evidence>
<dbReference type="SUPFAM" id="SSF158446">
    <property type="entry name" value="IVS-encoded protein-like"/>
    <property type="match status" value="1"/>
</dbReference>
<protein>
    <submittedName>
        <fullName evidence="1">Four helix bundle protein</fullName>
    </submittedName>
</protein>
<proteinExistence type="predicted"/>
<gene>
    <name evidence="1" type="ORF">NM125_03445</name>
</gene>
<evidence type="ECO:0000313" key="1">
    <source>
        <dbReference type="EMBL" id="MCP9290636.1"/>
    </source>
</evidence>
<reference evidence="1" key="1">
    <citation type="submission" date="2022-06" db="EMBL/GenBank/DDBJ databases">
        <title>Gracilimonas sp. CAU 1638 isolated from sea sediment.</title>
        <authorList>
            <person name="Kim W."/>
        </authorList>
    </citation>
    <scope>NUCLEOTIDE SEQUENCE</scope>
    <source>
        <strain evidence="1">CAU 1638</strain>
    </source>
</reference>
<dbReference type="PANTHER" id="PTHR38471:SF2">
    <property type="entry name" value="FOUR HELIX BUNDLE PROTEIN"/>
    <property type="match status" value="1"/>
</dbReference>
<accession>A0A9X2RC65</accession>
<dbReference type="EMBL" id="JANDBC010000001">
    <property type="protein sequence ID" value="MCP9290636.1"/>
    <property type="molecule type" value="Genomic_DNA"/>
</dbReference>
<dbReference type="Pfam" id="PF05635">
    <property type="entry name" value="23S_rRNA_IVP"/>
    <property type="match status" value="1"/>
</dbReference>
<dbReference type="InterPro" id="IPR036583">
    <property type="entry name" value="23S_rRNA_IVS_sf"/>
</dbReference>
<sequence length="116" mass="13568">MVKTHRDLQIWQKAMQLVTKVYQAVDDFPGFEKFGLISQIRRSSVSVPANIAEGFGRRSKKDFRRFLNISMGSLFELQTELEVSFNLGFLEEELFKELYSDTREIERMMSSFISTL</sequence>
<dbReference type="PANTHER" id="PTHR38471">
    <property type="entry name" value="FOUR HELIX BUNDLE PROTEIN"/>
    <property type="match status" value="1"/>
</dbReference>
<organism evidence="1 2">
    <name type="scientific">Gracilimonas sediminicola</name>
    <dbReference type="NCBI Taxonomy" id="2952158"/>
    <lineage>
        <taxon>Bacteria</taxon>
        <taxon>Pseudomonadati</taxon>
        <taxon>Balneolota</taxon>
        <taxon>Balneolia</taxon>
        <taxon>Balneolales</taxon>
        <taxon>Balneolaceae</taxon>
        <taxon>Gracilimonas</taxon>
    </lineage>
</organism>
<dbReference type="CDD" id="cd16377">
    <property type="entry name" value="23S_rRNA_IVP_like"/>
    <property type="match status" value="1"/>
</dbReference>
<comment type="caution">
    <text evidence="1">The sequence shown here is derived from an EMBL/GenBank/DDBJ whole genome shotgun (WGS) entry which is preliminary data.</text>
</comment>
<name>A0A9X2RC65_9BACT</name>